<dbReference type="AlphaFoldDB" id="A0A7Z0EJ57"/>
<dbReference type="GO" id="GO:0047330">
    <property type="term" value="F:polyphosphate-glucose phosphotransferase activity"/>
    <property type="evidence" value="ECO:0007669"/>
    <property type="project" value="UniProtKB-EC"/>
</dbReference>
<dbReference type="PANTHER" id="PTHR18964">
    <property type="entry name" value="ROK (REPRESSOR, ORF, KINASE) FAMILY"/>
    <property type="match status" value="1"/>
</dbReference>
<keyword evidence="3" id="KW-1185">Reference proteome</keyword>
<comment type="caution">
    <text evidence="2">The sequence shown here is derived from an EMBL/GenBank/DDBJ whole genome shotgun (WGS) entry which is preliminary data.</text>
</comment>
<dbReference type="Proteomes" id="UP000572051">
    <property type="component" value="Unassembled WGS sequence"/>
</dbReference>
<accession>A0A7Z0EJ57</accession>
<reference evidence="2 3" key="1">
    <citation type="submission" date="2020-07" db="EMBL/GenBank/DDBJ databases">
        <title>Sequencing the genomes of 1000 actinobacteria strains.</title>
        <authorList>
            <person name="Klenk H.-P."/>
        </authorList>
    </citation>
    <scope>NUCLEOTIDE SEQUENCE [LARGE SCALE GENOMIC DNA]</scope>
    <source>
        <strain evidence="2 3">DSM 44442</strain>
    </source>
</reference>
<dbReference type="EC" id="2.7.1.63" evidence="2"/>
<evidence type="ECO:0000313" key="2">
    <source>
        <dbReference type="EMBL" id="NYJ32966.1"/>
    </source>
</evidence>
<dbReference type="SUPFAM" id="SSF53067">
    <property type="entry name" value="Actin-like ATPase domain"/>
    <property type="match status" value="1"/>
</dbReference>
<protein>
    <submittedName>
        <fullName evidence="2">Polyphosphate glucokinase</fullName>
        <ecNumber evidence="2">2.7.1.63</ecNumber>
    </submittedName>
</protein>
<dbReference type="EMBL" id="JACCFS010000001">
    <property type="protein sequence ID" value="NYJ32966.1"/>
    <property type="molecule type" value="Genomic_DNA"/>
</dbReference>
<name>A0A7Z0EJ57_9ACTN</name>
<sequence>MSQLTTGLGIDIGGSGIKGAPVDLAAGEFLQERLKILTPEHATPAAVAEIVGRIAEHFPVAEGAPLGVTFPGVVQNGIVHTAANLHGHWVGTDARALFAEATGRSVRVLNDADAAALAEARYGAAKGVRGVVLLTTLGTGIGTALVVDGRLVPNTEFGHLEIDGHDAESRASSGAKDREDLSYHEWATKRLHRYYRVLEDLVWPDLIVVGGGVSRKADKFLPHVDIRTPIVAASLRNSAGIVGAALAAAQDADRENGRDSALETGRGAAADTARDAAAGAVDGLA</sequence>
<dbReference type="Gene3D" id="3.30.420.40">
    <property type="match status" value="2"/>
</dbReference>
<dbReference type="PANTHER" id="PTHR18964:SF146">
    <property type="entry name" value="POLYPHOSPHATE GLUCOKINASE"/>
    <property type="match status" value="1"/>
</dbReference>
<dbReference type="CDD" id="cd24058">
    <property type="entry name" value="ASKHA_NBD_ROK_PPGK"/>
    <property type="match status" value="1"/>
</dbReference>
<proteinExistence type="inferred from homology"/>
<gene>
    <name evidence="2" type="ORF">HNR10_000847</name>
</gene>
<dbReference type="NCBIfam" id="NF045942">
    <property type="entry name" value="PolPhglucPhase"/>
    <property type="match status" value="1"/>
</dbReference>
<keyword evidence="2" id="KW-0808">Transferase</keyword>
<dbReference type="RefSeq" id="WP_179820963.1">
    <property type="nucleotide sequence ID" value="NZ_JACCFS010000001.1"/>
</dbReference>
<organism evidence="2 3">
    <name type="scientific">Nocardiopsis aegyptia</name>
    <dbReference type="NCBI Taxonomy" id="220378"/>
    <lineage>
        <taxon>Bacteria</taxon>
        <taxon>Bacillati</taxon>
        <taxon>Actinomycetota</taxon>
        <taxon>Actinomycetes</taxon>
        <taxon>Streptosporangiales</taxon>
        <taxon>Nocardiopsidaceae</taxon>
        <taxon>Nocardiopsis</taxon>
    </lineage>
</organism>
<comment type="similarity">
    <text evidence="1">Belongs to the ROK (NagC/XylR) family.</text>
</comment>
<dbReference type="InterPro" id="IPR000600">
    <property type="entry name" value="ROK"/>
</dbReference>
<dbReference type="Pfam" id="PF00480">
    <property type="entry name" value="ROK"/>
    <property type="match status" value="1"/>
</dbReference>
<dbReference type="InterPro" id="IPR043129">
    <property type="entry name" value="ATPase_NBD"/>
</dbReference>
<evidence type="ECO:0000256" key="1">
    <source>
        <dbReference type="ARBA" id="ARBA00006479"/>
    </source>
</evidence>
<evidence type="ECO:0000313" key="3">
    <source>
        <dbReference type="Proteomes" id="UP000572051"/>
    </source>
</evidence>
<keyword evidence="2" id="KW-0418">Kinase</keyword>